<name>A0A4R1LC26_9BACT</name>
<comment type="caution">
    <text evidence="4">The sequence shown here is derived from an EMBL/GenBank/DDBJ whole genome shotgun (WGS) entry which is preliminary data.</text>
</comment>
<dbReference type="AlphaFoldDB" id="A0A4R1LC26"/>
<evidence type="ECO:0000256" key="1">
    <source>
        <dbReference type="SAM" id="MobiDB-lite"/>
    </source>
</evidence>
<feature type="compositionally biased region" description="Gly residues" evidence="1">
    <location>
        <begin position="282"/>
        <end position="301"/>
    </location>
</feature>
<dbReference type="InterPro" id="IPR036465">
    <property type="entry name" value="vWFA_dom_sf"/>
</dbReference>
<dbReference type="EMBL" id="SMGK01000001">
    <property type="protein sequence ID" value="TCK75734.1"/>
    <property type="molecule type" value="Genomic_DNA"/>
</dbReference>
<protein>
    <submittedName>
        <fullName evidence="4">VWFA-related protein</fullName>
    </submittedName>
</protein>
<dbReference type="Proteomes" id="UP000295210">
    <property type="component" value="Unassembled WGS sequence"/>
</dbReference>
<feature type="region of interest" description="Disordered" evidence="1">
    <location>
        <begin position="245"/>
        <end position="270"/>
    </location>
</feature>
<dbReference type="InterPro" id="IPR002035">
    <property type="entry name" value="VWF_A"/>
</dbReference>
<keyword evidence="2" id="KW-0732">Signal</keyword>
<accession>A0A4R1LC26</accession>
<gene>
    <name evidence="4" type="ORF">C7378_0725</name>
</gene>
<dbReference type="CDD" id="cd00198">
    <property type="entry name" value="vWFA"/>
    <property type="match status" value="1"/>
</dbReference>
<dbReference type="NCBIfam" id="TIGR03436">
    <property type="entry name" value="acidobact_VWFA"/>
    <property type="match status" value="1"/>
</dbReference>
<dbReference type="PROSITE" id="PS50234">
    <property type="entry name" value="VWFA"/>
    <property type="match status" value="1"/>
</dbReference>
<dbReference type="OrthoDB" id="115020at2"/>
<organism evidence="4 5">
    <name type="scientific">Acidipila rosea</name>
    <dbReference type="NCBI Taxonomy" id="768535"/>
    <lineage>
        <taxon>Bacteria</taxon>
        <taxon>Pseudomonadati</taxon>
        <taxon>Acidobacteriota</taxon>
        <taxon>Terriglobia</taxon>
        <taxon>Terriglobales</taxon>
        <taxon>Acidobacteriaceae</taxon>
        <taxon>Acidipila</taxon>
    </lineage>
</organism>
<feature type="chain" id="PRO_5020746791" evidence="2">
    <location>
        <begin position="37"/>
        <end position="388"/>
    </location>
</feature>
<proteinExistence type="predicted"/>
<keyword evidence="5" id="KW-1185">Reference proteome</keyword>
<dbReference type="Pfam" id="PF00092">
    <property type="entry name" value="VWA"/>
    <property type="match status" value="1"/>
</dbReference>
<dbReference type="InterPro" id="IPR017802">
    <property type="entry name" value="VWFA-rel_acidobac-type"/>
</dbReference>
<evidence type="ECO:0000256" key="2">
    <source>
        <dbReference type="SAM" id="SignalP"/>
    </source>
</evidence>
<dbReference type="SUPFAM" id="SSF53300">
    <property type="entry name" value="vWA-like"/>
    <property type="match status" value="1"/>
</dbReference>
<feature type="domain" description="VWFA" evidence="3">
    <location>
        <begin position="96"/>
        <end position="239"/>
    </location>
</feature>
<evidence type="ECO:0000313" key="5">
    <source>
        <dbReference type="Proteomes" id="UP000295210"/>
    </source>
</evidence>
<dbReference type="Gene3D" id="3.40.50.410">
    <property type="entry name" value="von Willebrand factor, type A domain"/>
    <property type="match status" value="1"/>
</dbReference>
<feature type="region of interest" description="Disordered" evidence="1">
    <location>
        <begin position="282"/>
        <end position="312"/>
    </location>
</feature>
<evidence type="ECO:0000259" key="3">
    <source>
        <dbReference type="PROSITE" id="PS50234"/>
    </source>
</evidence>
<feature type="compositionally biased region" description="Gly residues" evidence="1">
    <location>
        <begin position="260"/>
        <end position="270"/>
    </location>
</feature>
<evidence type="ECO:0000313" key="4">
    <source>
        <dbReference type="EMBL" id="TCK75734.1"/>
    </source>
</evidence>
<feature type="signal peptide" evidence="2">
    <location>
        <begin position="1"/>
        <end position="36"/>
    </location>
</feature>
<feature type="compositionally biased region" description="Low complexity" evidence="1">
    <location>
        <begin position="249"/>
        <end position="259"/>
    </location>
</feature>
<sequence>MIAAQSRKLSSAALAKTASGLLAGFLLAALSATSPAQTPATPTFNVDANAVLVPVVVRDKHGKPITDLTKDDFSLMDGDKAETINYFAHDANLPSTVGLVIDTSRSVEDSLTEERTASQQFLDQMLNVSGDKAFVVQFDNEVDLLQDTTASKPFLHKALDQLAAPTLTPASSSGGSQAAHTQDKTFYDAVFLASSDLMGKQQGPKAIVLLTDGVDRGSKENLYTAIEAAQRANVAIYAIYFEGKEPRTHGNNHNNNNGNPGMGRRIGLGGGMPGIGGYPGGGYPGGGYPGQGGQSPSGSGGQRPIPPPSVDGKKILEQMCHETGGFMFEAKKQKVSDIYASLADDLRSEYVLGYTPDKSSVPGLHRLNVIVKKKGVSVQARSGFYFGH</sequence>
<reference evidence="4 5" key="1">
    <citation type="submission" date="2019-03" db="EMBL/GenBank/DDBJ databases">
        <title>Genomic Encyclopedia of Type Strains, Phase IV (KMG-IV): sequencing the most valuable type-strain genomes for metagenomic binning, comparative biology and taxonomic classification.</title>
        <authorList>
            <person name="Goeker M."/>
        </authorList>
    </citation>
    <scope>NUCLEOTIDE SEQUENCE [LARGE SCALE GENOMIC DNA]</scope>
    <source>
        <strain evidence="4 5">DSM 103428</strain>
    </source>
</reference>
<dbReference type="SMART" id="SM00327">
    <property type="entry name" value="VWA"/>
    <property type="match status" value="1"/>
</dbReference>